<dbReference type="Pfam" id="PF00172">
    <property type="entry name" value="Zn_clus"/>
    <property type="match status" value="1"/>
</dbReference>
<dbReference type="OrthoDB" id="5391043at2759"/>
<evidence type="ECO:0000313" key="8">
    <source>
        <dbReference type="EMBL" id="EAW14009.1"/>
    </source>
</evidence>
<evidence type="ECO:0000256" key="4">
    <source>
        <dbReference type="ARBA" id="ARBA00023163"/>
    </source>
</evidence>
<dbReference type="PANTHER" id="PTHR37534:SF23">
    <property type="entry name" value="ZN(II)2CYS6 TRANSCRIPTION FACTOR (EUROFUNG)"/>
    <property type="match status" value="1"/>
</dbReference>
<feature type="region of interest" description="Disordered" evidence="6">
    <location>
        <begin position="712"/>
        <end position="787"/>
    </location>
</feature>
<proteinExistence type="predicted"/>
<feature type="compositionally biased region" description="Polar residues" evidence="6">
    <location>
        <begin position="119"/>
        <end position="139"/>
    </location>
</feature>
<dbReference type="InterPro" id="IPR001138">
    <property type="entry name" value="Zn2Cys6_DnaBD"/>
</dbReference>
<dbReference type="RefSeq" id="XP_001275435.1">
    <property type="nucleotide sequence ID" value="XM_001275434.1"/>
</dbReference>
<evidence type="ECO:0000256" key="1">
    <source>
        <dbReference type="ARBA" id="ARBA00004123"/>
    </source>
</evidence>
<feature type="region of interest" description="Disordered" evidence="6">
    <location>
        <begin position="968"/>
        <end position="1007"/>
    </location>
</feature>
<dbReference type="VEuPathDB" id="FungiDB:ACLA_070410"/>
<evidence type="ECO:0000259" key="7">
    <source>
        <dbReference type="PROSITE" id="PS50048"/>
    </source>
</evidence>
<dbReference type="GO" id="GO:0000981">
    <property type="term" value="F:DNA-binding transcription factor activity, RNA polymerase II-specific"/>
    <property type="evidence" value="ECO:0007669"/>
    <property type="project" value="InterPro"/>
</dbReference>
<evidence type="ECO:0000256" key="6">
    <source>
        <dbReference type="SAM" id="MobiDB-lite"/>
    </source>
</evidence>
<dbReference type="PANTHER" id="PTHR37534">
    <property type="entry name" value="TRANSCRIPTIONAL ACTIVATOR PROTEIN UGA3"/>
    <property type="match status" value="1"/>
</dbReference>
<dbReference type="PROSITE" id="PS00463">
    <property type="entry name" value="ZN2_CY6_FUNGAL_1"/>
    <property type="match status" value="1"/>
</dbReference>
<feature type="compositionally biased region" description="Polar residues" evidence="6">
    <location>
        <begin position="770"/>
        <end position="779"/>
    </location>
</feature>
<dbReference type="CDD" id="cd00067">
    <property type="entry name" value="GAL4"/>
    <property type="match status" value="1"/>
</dbReference>
<dbReference type="KEGG" id="act:ACLA_070410"/>
<dbReference type="GeneID" id="4707531"/>
<evidence type="ECO:0000256" key="5">
    <source>
        <dbReference type="ARBA" id="ARBA00023242"/>
    </source>
</evidence>
<dbReference type="GO" id="GO:0045944">
    <property type="term" value="P:positive regulation of transcription by RNA polymerase II"/>
    <property type="evidence" value="ECO:0007669"/>
    <property type="project" value="TreeGrafter"/>
</dbReference>
<dbReference type="Pfam" id="PF11951">
    <property type="entry name" value="Fungal_trans_2"/>
    <property type="match status" value="1"/>
</dbReference>
<sequence length="1041" mass="114212">MGKPKDPESSPLANARNMDQAADGPVAGKKAIAEDDTKPESASAQKVPKKRTKTGCLTCRQRRIKCGEEKPICSNCIKSKRECKGYAQRVVFKNPIGIFGAYNLNQAPNAPMQPMPLGTPSSAGYYSHDLSQQRQSGSNRPLLAPRPIPLAVAAQSTLAPGGSAMFQGPDTGTAQHPSQPYEASLLSIPNIVDSIRAPVPTTILHQHQASIVDRQYSQHGMTTPFPADPNASQRSQFQQTSSWTVIPGSFRTSQGLPIHTADSFGSAQMPQFDRLDTAITHTSLLGPSAEQPFAYGYTSLPSITSPNQATNFDDESDDYFDAESDEEMEDQTSVEGFNQLSLVVASANGDERQLRSFTTYLNEPNMLASYHPTLGSSPLNNPKTARIFVHFIHSTGPSLSVFERHPADSANTLGSSVPTAQQGLWTYTLPLKALEHQALLQAILALSSLHISYLQQAPPTVSLKHYHYALKRVGAAVGLPQRRKQIGTLAATLLLAYYEVMTAEHSKWNSHVAGSAQLVREIDFASLTREIRSHRRRIRSQRQQTARAEWNLADAYAFDDGNSADDPFAEKESSIDEKIIGSLLGRAVNYDYFGQIEDGRIRPREKILTRKDIENCRIQCDLYWWYCKQDIIQGLIGGSGLLLPFSHWGQCPPRAGMGRLDAIYGSADHLWLLLARLTDFGYRDRKRKLHVAKGNGKEWKPGPNLHRFMARFIKGGGNAPPGPPPASMRNRAPDVNRQSPGTSPGAAPGNSPPMYGMVPPRGPIRLPSGFASSGQQPQSPGRDAGAETISYEDAESEWEDILAAFEEFAPALGPDYLPLPADTIPPISTPFGPALQYRTHTIAVVWGFYYAGRILLHRLHPSMPPAMMVAAGVAAPATAEYAQMIGKIAAGIHYPQWFNVEAGRLSPTLGSCLIDMTVPIFFAAVQYLDVAQRGWTISKLCDVSRLTGWRSSNAIAMGCENAWEVAAKQGRGPPYQRTRETDRQRPSSERSTQNGASRRMPPNDNSERRFVTVSKSMHVHWAMGLLSLDDDILHLETDDRT</sequence>
<keyword evidence="5" id="KW-0539">Nucleus</keyword>
<protein>
    <submittedName>
        <fullName evidence="8">C6 finger domain protein, putative</fullName>
    </submittedName>
</protein>
<keyword evidence="9" id="KW-1185">Reference proteome</keyword>
<dbReference type="GO" id="GO:0005634">
    <property type="term" value="C:nucleus"/>
    <property type="evidence" value="ECO:0007669"/>
    <property type="project" value="UniProtKB-SubCell"/>
</dbReference>
<dbReference type="OMA" id="IAGIWMN"/>
<reference evidence="8 9" key="1">
    <citation type="journal article" date="2008" name="PLoS Genet.">
        <title>Genomic islands in the pathogenic filamentous fungus Aspergillus fumigatus.</title>
        <authorList>
            <person name="Fedorova N.D."/>
            <person name="Khaldi N."/>
            <person name="Joardar V.S."/>
            <person name="Maiti R."/>
            <person name="Amedeo P."/>
            <person name="Anderson M.J."/>
            <person name="Crabtree J."/>
            <person name="Silva J.C."/>
            <person name="Badger J.H."/>
            <person name="Albarraq A."/>
            <person name="Angiuoli S."/>
            <person name="Bussey H."/>
            <person name="Bowyer P."/>
            <person name="Cotty P.J."/>
            <person name="Dyer P.S."/>
            <person name="Egan A."/>
            <person name="Galens K."/>
            <person name="Fraser-Liggett C.M."/>
            <person name="Haas B.J."/>
            <person name="Inman J.M."/>
            <person name="Kent R."/>
            <person name="Lemieux S."/>
            <person name="Malavazi I."/>
            <person name="Orvis J."/>
            <person name="Roemer T."/>
            <person name="Ronning C.M."/>
            <person name="Sundaram J.P."/>
            <person name="Sutton G."/>
            <person name="Turner G."/>
            <person name="Venter J.C."/>
            <person name="White O.R."/>
            <person name="Whitty B.R."/>
            <person name="Youngman P."/>
            <person name="Wolfe K.H."/>
            <person name="Goldman G.H."/>
            <person name="Wortman J.R."/>
            <person name="Jiang B."/>
            <person name="Denning D.W."/>
            <person name="Nierman W.C."/>
        </authorList>
    </citation>
    <scope>NUCLEOTIDE SEQUENCE [LARGE SCALE GENOMIC DNA]</scope>
    <source>
        <strain evidence="9">ATCC 1007 / CBS 513.65 / DSM 816 / NCTC 3887 / NRRL 1</strain>
    </source>
</reference>
<dbReference type="GO" id="GO:0000976">
    <property type="term" value="F:transcription cis-regulatory region binding"/>
    <property type="evidence" value="ECO:0007669"/>
    <property type="project" value="TreeGrafter"/>
</dbReference>
<dbReference type="eggNOG" id="ENOG502QT9U">
    <property type="taxonomic scope" value="Eukaryota"/>
</dbReference>
<dbReference type="AlphaFoldDB" id="A1C6I8"/>
<dbReference type="InterPro" id="IPR021858">
    <property type="entry name" value="Fun_TF"/>
</dbReference>
<dbReference type="InterPro" id="IPR036864">
    <property type="entry name" value="Zn2-C6_fun-type_DNA-bd_sf"/>
</dbReference>
<evidence type="ECO:0000256" key="2">
    <source>
        <dbReference type="ARBA" id="ARBA00023015"/>
    </source>
</evidence>
<organism evidence="8 9">
    <name type="scientific">Aspergillus clavatus (strain ATCC 1007 / CBS 513.65 / DSM 816 / NCTC 3887 / NRRL 1 / QM 1276 / 107)</name>
    <dbReference type="NCBI Taxonomy" id="344612"/>
    <lineage>
        <taxon>Eukaryota</taxon>
        <taxon>Fungi</taxon>
        <taxon>Dikarya</taxon>
        <taxon>Ascomycota</taxon>
        <taxon>Pezizomycotina</taxon>
        <taxon>Eurotiomycetes</taxon>
        <taxon>Eurotiomycetidae</taxon>
        <taxon>Eurotiales</taxon>
        <taxon>Aspergillaceae</taxon>
        <taxon>Aspergillus</taxon>
        <taxon>Aspergillus subgen. Fumigati</taxon>
    </lineage>
</organism>
<dbReference type="Gene3D" id="4.10.240.10">
    <property type="entry name" value="Zn(2)-C6 fungal-type DNA-binding domain"/>
    <property type="match status" value="1"/>
</dbReference>
<dbReference type="Proteomes" id="UP000006701">
    <property type="component" value="Unassembled WGS sequence"/>
</dbReference>
<dbReference type="SMART" id="SM00066">
    <property type="entry name" value="GAL4"/>
    <property type="match status" value="1"/>
</dbReference>
<dbReference type="HOGENOM" id="CLU_006603_0_0_1"/>
<feature type="region of interest" description="Disordered" evidence="6">
    <location>
        <begin position="1"/>
        <end position="52"/>
    </location>
</feature>
<evidence type="ECO:0000313" key="9">
    <source>
        <dbReference type="Proteomes" id="UP000006701"/>
    </source>
</evidence>
<accession>A1C6I8</accession>
<dbReference type="STRING" id="344612.A1C6I8"/>
<dbReference type="PROSITE" id="PS50048">
    <property type="entry name" value="ZN2_CY6_FUNGAL_2"/>
    <property type="match status" value="1"/>
</dbReference>
<dbReference type="SUPFAM" id="SSF57701">
    <property type="entry name" value="Zn2/Cys6 DNA-binding domain"/>
    <property type="match status" value="1"/>
</dbReference>
<feature type="region of interest" description="Disordered" evidence="6">
    <location>
        <begin position="111"/>
        <end position="142"/>
    </location>
</feature>
<dbReference type="GO" id="GO:0008270">
    <property type="term" value="F:zinc ion binding"/>
    <property type="evidence" value="ECO:0007669"/>
    <property type="project" value="InterPro"/>
</dbReference>
<keyword evidence="4" id="KW-0804">Transcription</keyword>
<dbReference type="EMBL" id="DS027045">
    <property type="protein sequence ID" value="EAW14009.1"/>
    <property type="molecule type" value="Genomic_DNA"/>
</dbReference>
<feature type="compositionally biased region" description="Basic and acidic residues" evidence="6">
    <location>
        <begin position="977"/>
        <end position="988"/>
    </location>
</feature>
<gene>
    <name evidence="8" type="ORF">ACLA_070410</name>
</gene>
<comment type="subcellular location">
    <subcellularLocation>
        <location evidence="1">Nucleus</location>
    </subcellularLocation>
</comment>
<feature type="domain" description="Zn(2)-C6 fungal-type" evidence="7">
    <location>
        <begin position="55"/>
        <end position="83"/>
    </location>
</feature>
<name>A1C6I8_ASPCL</name>
<evidence type="ECO:0000256" key="3">
    <source>
        <dbReference type="ARBA" id="ARBA00023125"/>
    </source>
</evidence>
<keyword evidence="3" id="KW-0238">DNA-binding</keyword>
<keyword evidence="2" id="KW-0805">Transcription regulation</keyword>